<name>B9ADI5_METSM</name>
<organism evidence="1 2">
    <name type="scientific">Methanobrevibacter smithii DSM 2375</name>
    <dbReference type="NCBI Taxonomy" id="483214"/>
    <lineage>
        <taxon>Archaea</taxon>
        <taxon>Methanobacteriati</taxon>
        <taxon>Methanobacteriota</taxon>
        <taxon>Methanomada group</taxon>
        <taxon>Methanobacteria</taxon>
        <taxon>Methanobacteriales</taxon>
        <taxon>Methanobacteriaceae</taxon>
        <taxon>Methanobrevibacter</taxon>
    </lineage>
</organism>
<dbReference type="AlphaFoldDB" id="B9ADI5"/>
<gene>
    <name evidence="1" type="ORF">METSMIALI_00408</name>
</gene>
<reference evidence="1 2" key="2">
    <citation type="submission" date="2008-11" db="EMBL/GenBank/DDBJ databases">
        <title>Draft genome sequence of Methanobrevibacter smithii (DSM 2375).</title>
        <authorList>
            <person name="Sudarsanam P."/>
            <person name="Ley R."/>
            <person name="Guruge J."/>
            <person name="Turnbaugh P.J."/>
            <person name="Mahowald M."/>
            <person name="Liep D."/>
            <person name="Gordon J."/>
        </authorList>
    </citation>
    <scope>NUCLEOTIDE SEQUENCE [LARGE SCALE GENOMIC DNA]</scope>
    <source>
        <strain evidence="1 2">DSM 2375</strain>
    </source>
</reference>
<evidence type="ECO:0000313" key="1">
    <source>
        <dbReference type="EMBL" id="EEE41525.1"/>
    </source>
</evidence>
<reference evidence="1 2" key="1">
    <citation type="submission" date="2008-10" db="EMBL/GenBank/DDBJ databases">
        <authorList>
            <person name="Fulton L."/>
            <person name="Clifton S."/>
            <person name="Fulton B."/>
            <person name="Xu J."/>
            <person name="Minx P."/>
            <person name="Pepin K.H."/>
            <person name="Johnson M."/>
            <person name="Bhonagiri V."/>
            <person name="Nash W.E."/>
            <person name="Mardis E.R."/>
            <person name="Wilson R.K."/>
        </authorList>
    </citation>
    <scope>NUCLEOTIDE SEQUENCE [LARGE SCALE GENOMIC DNA]</scope>
    <source>
        <strain evidence="1 2">DSM 2375</strain>
    </source>
</reference>
<protein>
    <submittedName>
        <fullName evidence="1">Uncharacterized protein</fullName>
    </submittedName>
</protein>
<proteinExistence type="predicted"/>
<evidence type="ECO:0000313" key="2">
    <source>
        <dbReference type="Proteomes" id="UP000003489"/>
    </source>
</evidence>
<sequence>MEDPTLKYLQVLVLTVPKIRPLQAVKFQLLNRNPENLMKYPKTHLPVHLQNEIC</sequence>
<accession>B9ADI5</accession>
<dbReference type="HOGENOM" id="CLU_3039116_0_0_2"/>
<dbReference type="Proteomes" id="UP000003489">
    <property type="component" value="Unassembled WGS sequence"/>
</dbReference>
<dbReference type="EMBL" id="ABYW01000005">
    <property type="protein sequence ID" value="EEE41525.1"/>
    <property type="molecule type" value="Genomic_DNA"/>
</dbReference>
<comment type="caution">
    <text evidence="1">The sequence shown here is derived from an EMBL/GenBank/DDBJ whole genome shotgun (WGS) entry which is preliminary data.</text>
</comment>